<evidence type="ECO:0000256" key="2">
    <source>
        <dbReference type="SAM" id="MobiDB-lite"/>
    </source>
</evidence>
<dbReference type="AlphaFoldDB" id="F5XEA4"/>
<sequence>MSKHLIIGIDGSPESEAAMHWGLEEAARRGAEVELIYALAVPVVSDAYGMVMTRPDIDELTLYSQGLLDAALAAARAAAPEGVSVTARLASGPPAAVLIEASKHADALVVGTRGLGAISGKLLGSVSVRLAGKSVCPVYIVPPEWREHPAPDGRVLVGVDGSEHSDAALHMALEEARRRQLGLTVLCAYHVPWLARPIEPEVIAEFEESERWLAEKTISESLDRVKGHSYSDVEIEQVTVRGTPAEALVEASRSAELTVVGSRGHRSFSRAILGSVSRTLMQDSPRPVAVVHKPSRKHAASSE</sequence>
<comment type="similarity">
    <text evidence="1">Belongs to the universal stress protein A family.</text>
</comment>
<keyword evidence="5" id="KW-1185">Reference proteome</keyword>
<organism evidence="4 5">
    <name type="scientific">Microlunatus phosphovorus (strain ATCC 700054 / DSM 10555 / JCM 9379 / NBRC 101784 / NCIMB 13414 / VKM Ac-1990 / NM-1)</name>
    <dbReference type="NCBI Taxonomy" id="1032480"/>
    <lineage>
        <taxon>Bacteria</taxon>
        <taxon>Bacillati</taxon>
        <taxon>Actinomycetota</taxon>
        <taxon>Actinomycetes</taxon>
        <taxon>Propionibacteriales</taxon>
        <taxon>Propionibacteriaceae</taxon>
        <taxon>Microlunatus</taxon>
    </lineage>
</organism>
<evidence type="ECO:0000313" key="5">
    <source>
        <dbReference type="Proteomes" id="UP000007947"/>
    </source>
</evidence>
<dbReference type="RefSeq" id="WP_013865483.1">
    <property type="nucleotide sequence ID" value="NC_015635.1"/>
</dbReference>
<evidence type="ECO:0000259" key="3">
    <source>
        <dbReference type="Pfam" id="PF00582"/>
    </source>
</evidence>
<dbReference type="OrthoDB" id="3174546at2"/>
<evidence type="ECO:0000313" key="4">
    <source>
        <dbReference type="EMBL" id="BAK37652.1"/>
    </source>
</evidence>
<dbReference type="eggNOG" id="COG0589">
    <property type="taxonomic scope" value="Bacteria"/>
</dbReference>
<accession>F5XEA4</accession>
<dbReference type="EMBL" id="AP012204">
    <property type="protein sequence ID" value="BAK37652.1"/>
    <property type="molecule type" value="Genomic_DNA"/>
</dbReference>
<proteinExistence type="inferred from homology"/>
<dbReference type="Proteomes" id="UP000007947">
    <property type="component" value="Chromosome"/>
</dbReference>
<dbReference type="PANTHER" id="PTHR31964">
    <property type="entry name" value="ADENINE NUCLEOTIDE ALPHA HYDROLASES-LIKE SUPERFAMILY PROTEIN"/>
    <property type="match status" value="1"/>
</dbReference>
<dbReference type="InterPro" id="IPR014729">
    <property type="entry name" value="Rossmann-like_a/b/a_fold"/>
</dbReference>
<dbReference type="KEGG" id="mph:MLP_46380"/>
<dbReference type="CDD" id="cd23659">
    <property type="entry name" value="USP_At3g01520-like"/>
    <property type="match status" value="1"/>
</dbReference>
<dbReference type="InterPro" id="IPR006015">
    <property type="entry name" value="Universal_stress_UspA"/>
</dbReference>
<reference evidence="4 5" key="1">
    <citation type="submission" date="2011-05" db="EMBL/GenBank/DDBJ databases">
        <title>Whole genome sequence of Microlunatus phosphovorus NM-1.</title>
        <authorList>
            <person name="Hosoyama A."/>
            <person name="Sasaki K."/>
            <person name="Harada T."/>
            <person name="Igarashi R."/>
            <person name="Kawakoshi A."/>
            <person name="Sasagawa M."/>
            <person name="Fukada J."/>
            <person name="Nakamura S."/>
            <person name="Katano Y."/>
            <person name="Hanada S."/>
            <person name="Kamagata Y."/>
            <person name="Nakamura N."/>
            <person name="Yamazaki S."/>
            <person name="Fujita N."/>
        </authorList>
    </citation>
    <scope>NUCLEOTIDE SEQUENCE [LARGE SCALE GENOMIC DNA]</scope>
    <source>
        <strain evidence="5">ATCC 700054 / DSM 10555 / JCM 9379 / NBRC 101784 / NCIMB 13414 / VKM Ac-1990 / NM-1</strain>
    </source>
</reference>
<dbReference type="HOGENOM" id="CLU_049301_2_3_11"/>
<dbReference type="STRING" id="1032480.MLP_46380"/>
<dbReference type="Pfam" id="PF00582">
    <property type="entry name" value="Usp"/>
    <property type="match status" value="2"/>
</dbReference>
<dbReference type="PRINTS" id="PR01438">
    <property type="entry name" value="UNVRSLSTRESS"/>
</dbReference>
<dbReference type="SUPFAM" id="SSF52402">
    <property type="entry name" value="Adenine nucleotide alpha hydrolases-like"/>
    <property type="match status" value="2"/>
</dbReference>
<dbReference type="PANTHER" id="PTHR31964:SF113">
    <property type="entry name" value="USPA DOMAIN-CONTAINING PROTEIN"/>
    <property type="match status" value="1"/>
</dbReference>
<feature type="compositionally biased region" description="Basic residues" evidence="2">
    <location>
        <begin position="293"/>
        <end position="303"/>
    </location>
</feature>
<feature type="domain" description="UspA" evidence="3">
    <location>
        <begin position="1"/>
        <end position="142"/>
    </location>
</feature>
<feature type="region of interest" description="Disordered" evidence="2">
    <location>
        <begin position="284"/>
        <end position="303"/>
    </location>
</feature>
<feature type="domain" description="UspA" evidence="3">
    <location>
        <begin position="154"/>
        <end position="292"/>
    </location>
</feature>
<protein>
    <recommendedName>
        <fullName evidence="3">UspA domain-containing protein</fullName>
    </recommendedName>
</protein>
<name>F5XEA4_MICPN</name>
<dbReference type="Gene3D" id="3.40.50.620">
    <property type="entry name" value="HUPs"/>
    <property type="match status" value="2"/>
</dbReference>
<evidence type="ECO:0000256" key="1">
    <source>
        <dbReference type="ARBA" id="ARBA00008791"/>
    </source>
</evidence>
<gene>
    <name evidence="4" type="ordered locus">MLP_46380</name>
</gene>
<dbReference type="InterPro" id="IPR006016">
    <property type="entry name" value="UspA"/>
</dbReference>